<dbReference type="RefSeq" id="WP_039118895.1">
    <property type="nucleotide sequence ID" value="NZ_CP033737.1"/>
</dbReference>
<sequence>MSGKIKFNIAEAQNISLELKIATGRYTQETEELLKVLKNNSLCDKDQDVVEQRGRIEKNNQRLIEYEKFVNTNLAKSSSVIEELFMSVEVLYAQQVSEFRNPNSAGYKELMGNVKAIAYKNLSNLPGLGKILTSDNSIGVTKDIRDTLIGTLVDSTYMKLINDTVEYQGQNRNIIELYGVKADNIKAGIGAKAMDTPTKYLSTAYLISDTLKSFNSYGNSKDSSRLAGDLTGIAITKGADFAVGKLATTALSGFGVSGVKGAIAGAIISVAADKIIDPTVEYVKESKVEAKRDDWETKGIYKGWKKIRDLKLEYTVGNYQAS</sequence>
<dbReference type="AlphaFoldDB" id="A0A6W9DC42"/>
<organism evidence="2">
    <name type="scientific">Listeria monocytogenes</name>
    <dbReference type="NCBI Taxonomy" id="1639"/>
    <lineage>
        <taxon>Bacteria</taxon>
        <taxon>Bacillati</taxon>
        <taxon>Bacillota</taxon>
        <taxon>Bacilli</taxon>
        <taxon>Bacillales</taxon>
        <taxon>Listeriaceae</taxon>
        <taxon>Listeria</taxon>
    </lineage>
</organism>
<evidence type="ECO:0008006" key="4">
    <source>
        <dbReference type="Google" id="ProtNLM"/>
    </source>
</evidence>
<accession>A0A6W9DC42</accession>
<gene>
    <name evidence="1" type="ORF">A3R20_11050</name>
    <name evidence="2" type="ORF">GEK10_12130</name>
</gene>
<reference evidence="2" key="3">
    <citation type="submission" date="2019-10" db="EMBL/GenBank/DDBJ databases">
        <authorList>
            <consortium name="NCBI Pathogen Detection Project"/>
        </authorList>
    </citation>
    <scope>NUCLEOTIDE SEQUENCE</scope>
    <source>
        <strain evidence="2">12-3042</strain>
    </source>
</reference>
<dbReference type="Proteomes" id="UP000406081">
    <property type="component" value="Unassembled WGS sequence"/>
</dbReference>
<reference evidence="1 3" key="2">
    <citation type="submission" date="2018-06" db="EMBL/GenBank/DDBJ databases">
        <authorList>
            <consortium name="GenomeTrakr: Next Generation Sequencing Network for Food Pathogen Tracability"/>
        </authorList>
    </citation>
    <scope>NUCLEOTIDE SEQUENCE [LARGE SCALE GENOMIC DNA]</scope>
    <source>
        <strain evidence="1 3">ARS-CC9329</strain>
    </source>
</reference>
<evidence type="ECO:0000313" key="2">
    <source>
        <dbReference type="EMBL" id="HAA3600355.1"/>
    </source>
</evidence>
<name>A0A6W9DC42_LISMN</name>
<proteinExistence type="predicted"/>
<reference evidence="2" key="1">
    <citation type="journal article" date="2018" name="Genome Biol.">
        <title>SKESA: strategic k-mer extension for scrupulous assemblies.</title>
        <authorList>
            <person name="Souvorov A."/>
            <person name="Agarwala R."/>
            <person name="Lipman D.J."/>
        </authorList>
    </citation>
    <scope>NUCLEOTIDE SEQUENCE</scope>
    <source>
        <strain evidence="2">12-3042</strain>
    </source>
</reference>
<evidence type="ECO:0000313" key="1">
    <source>
        <dbReference type="EMBL" id="EAG0995137.1"/>
    </source>
</evidence>
<protein>
    <recommendedName>
        <fullName evidence="4">LXG domain-containing protein</fullName>
    </recommendedName>
</protein>
<evidence type="ECO:0000313" key="3">
    <source>
        <dbReference type="Proteomes" id="UP000406081"/>
    </source>
</evidence>
<comment type="caution">
    <text evidence="2">The sequence shown here is derived from an EMBL/GenBank/DDBJ whole genome shotgun (WGS) entry which is preliminary data.</text>
</comment>
<dbReference type="EMBL" id="DAABYL010000003">
    <property type="protein sequence ID" value="HAA3600355.1"/>
    <property type="molecule type" value="Genomic_DNA"/>
</dbReference>
<dbReference type="EMBL" id="AABAIH010000003">
    <property type="protein sequence ID" value="EAG0995137.1"/>
    <property type="molecule type" value="Genomic_DNA"/>
</dbReference>